<proteinExistence type="predicted"/>
<reference evidence="2" key="1">
    <citation type="submission" date="2021-02" db="EMBL/GenBank/DDBJ databases">
        <authorList>
            <person name="Nowell W R."/>
        </authorList>
    </citation>
    <scope>NUCLEOTIDE SEQUENCE</scope>
</reference>
<gene>
    <name evidence="1" type="ORF">GIL414_LOCUS38088</name>
    <name evidence="2" type="ORF">SMN809_LOCUS55099</name>
</gene>
<dbReference type="Proteomes" id="UP000681720">
    <property type="component" value="Unassembled WGS sequence"/>
</dbReference>
<accession>A0A8S3D5H5</accession>
<protein>
    <submittedName>
        <fullName evidence="2">Uncharacterized protein</fullName>
    </submittedName>
</protein>
<evidence type="ECO:0000313" key="1">
    <source>
        <dbReference type="EMBL" id="CAF4581236.1"/>
    </source>
</evidence>
<sequence length="74" mass="8732">MFLVDNHLSDDEISSRVAQMLMPRQDQKQILASTSAFEVFETPEERARRTNLDVYQTQISTWDDDMAQIRQRVQ</sequence>
<evidence type="ECO:0000313" key="2">
    <source>
        <dbReference type="EMBL" id="CAF4969740.1"/>
    </source>
</evidence>
<dbReference type="Proteomes" id="UP000676336">
    <property type="component" value="Unassembled WGS sequence"/>
</dbReference>
<dbReference type="EMBL" id="CAJOBI010193753">
    <property type="protein sequence ID" value="CAF4969740.1"/>
    <property type="molecule type" value="Genomic_DNA"/>
</dbReference>
<organism evidence="2 3">
    <name type="scientific">Rotaria magnacalcarata</name>
    <dbReference type="NCBI Taxonomy" id="392030"/>
    <lineage>
        <taxon>Eukaryota</taxon>
        <taxon>Metazoa</taxon>
        <taxon>Spiralia</taxon>
        <taxon>Gnathifera</taxon>
        <taxon>Rotifera</taxon>
        <taxon>Eurotatoria</taxon>
        <taxon>Bdelloidea</taxon>
        <taxon>Philodinida</taxon>
        <taxon>Philodinidae</taxon>
        <taxon>Rotaria</taxon>
    </lineage>
</organism>
<evidence type="ECO:0000313" key="3">
    <source>
        <dbReference type="Proteomes" id="UP000676336"/>
    </source>
</evidence>
<name>A0A8S3D5H5_9BILA</name>
<feature type="non-terminal residue" evidence="2">
    <location>
        <position position="74"/>
    </location>
</feature>
<dbReference type="AlphaFoldDB" id="A0A8S3D5H5"/>
<comment type="caution">
    <text evidence="2">The sequence shown here is derived from an EMBL/GenBank/DDBJ whole genome shotgun (WGS) entry which is preliminary data.</text>
</comment>
<dbReference type="EMBL" id="CAJOBJ010099604">
    <property type="protein sequence ID" value="CAF4581236.1"/>
    <property type="molecule type" value="Genomic_DNA"/>
</dbReference>